<dbReference type="Proteomes" id="UP000300340">
    <property type="component" value="Segment"/>
</dbReference>
<evidence type="ECO:0000313" key="1">
    <source>
        <dbReference type="EMBL" id="QCQ65299.1"/>
    </source>
</evidence>
<keyword evidence="2" id="KW-1185">Reference proteome</keyword>
<dbReference type="RefSeq" id="YP_010676984.1">
    <property type="nucleotide sequence ID" value="NC_071016.1"/>
</dbReference>
<proteinExistence type="predicted"/>
<dbReference type="EMBL" id="MK796797">
    <property type="protein sequence ID" value="QCQ65299.1"/>
    <property type="molecule type" value="Genomic_DNA"/>
</dbReference>
<accession>A0A4P8NG07</accession>
<organism evidence="1 2">
    <name type="scientific">Shewanella phage X14</name>
    <dbReference type="NCBI Taxonomy" id="2576871"/>
    <lineage>
        <taxon>Viruses</taxon>
        <taxon>Duplodnaviria</taxon>
        <taxon>Heunggongvirae</taxon>
        <taxon>Uroviricota</taxon>
        <taxon>Caudoviricetes</taxon>
        <taxon>Bocovirus</taxon>
        <taxon>Bocovirus X14</taxon>
    </lineage>
</organism>
<protein>
    <submittedName>
        <fullName evidence="1">Coil containing protein</fullName>
    </submittedName>
</protein>
<reference evidence="1 2" key="1">
    <citation type="submission" date="2019-04" db="EMBL/GenBank/DDBJ databases">
        <title>Characterization and complete genome sequence analysis of a novel Podoviridae phage X14.</title>
        <authorList>
            <person name="Liu Y."/>
        </authorList>
    </citation>
    <scope>NUCLEOTIDE SEQUENCE [LARGE SCALE GENOMIC DNA]</scope>
</reference>
<dbReference type="KEGG" id="vg:77953350"/>
<name>A0A4P8NG07_9CAUD</name>
<dbReference type="GeneID" id="77953350"/>
<sequence>MGKVLDLLSKGASAQAGDVTHVNEAKTAEEALAVLSKEARKALRETGLWNQEFHGNEIVAVIACFIAAKAELDKLNG</sequence>
<evidence type="ECO:0000313" key="2">
    <source>
        <dbReference type="Proteomes" id="UP000300340"/>
    </source>
</evidence>